<gene>
    <name evidence="1" type="ORF">KPL71_014903</name>
</gene>
<keyword evidence="2" id="KW-1185">Reference proteome</keyword>
<evidence type="ECO:0000313" key="1">
    <source>
        <dbReference type="EMBL" id="KAH9752937.1"/>
    </source>
</evidence>
<accession>A0ACB8KEW2</accession>
<proteinExistence type="predicted"/>
<protein>
    <submittedName>
        <fullName evidence="1">Uncharacterized protein</fullName>
    </submittedName>
</protein>
<comment type="caution">
    <text evidence="1">The sequence shown here is derived from an EMBL/GenBank/DDBJ whole genome shotgun (WGS) entry which is preliminary data.</text>
</comment>
<sequence length="554" mass="62463">MAYKTFLDQLVSISGASNRVTDALSLLTEPAECSALAIPQCQHWDSLKVELAEDTFLKKLREDITSGTQSHVGFSVEHGVLFYKSRLVIPQTTKLLFALIGEFHTTPIGGHSGETKTYQRLAAELYWIGMRKDVTRFVRECTICQQNKYLATTPAGLLQPIRLPAQVWEEVTLDFIERLPRSEGWDAILVVVDRLSKLHGIPRSIISDRDRIFLSHFWSELLKLQGTTLKRSTAYHPQSDGQTEVVNRCLETYLCCFASGKPRSWARSLAWAEYWHNTSFYSSTHCTPFRALYGRDPPPLIRYEQGAASVSLVEQLMEDRDAILDDLRMQLLRAQQRMKLQADQKRHHVEFNAGDLVFLKLRPYRQRSLAQRKFEKLVARYYGPFKVLQRVGKVAYKLELPQTAKLHPIFHVSQLKDKVASKKGLFSLIFNLQDPFCNGLLTAMMNFAMKLIPSVPKGSWIVRQSDGSTPCLLGKAVDCNYIRGPKLMLACSSTVANGVLGLVIGVITAVVVDMAFLVQANTTGELPERLIGAVRVSYIELKSAIVPKLEPETS</sequence>
<organism evidence="1 2">
    <name type="scientific">Citrus sinensis</name>
    <name type="common">Sweet orange</name>
    <name type="synonym">Citrus aurantium var. sinensis</name>
    <dbReference type="NCBI Taxonomy" id="2711"/>
    <lineage>
        <taxon>Eukaryota</taxon>
        <taxon>Viridiplantae</taxon>
        <taxon>Streptophyta</taxon>
        <taxon>Embryophyta</taxon>
        <taxon>Tracheophyta</taxon>
        <taxon>Spermatophyta</taxon>
        <taxon>Magnoliopsida</taxon>
        <taxon>eudicotyledons</taxon>
        <taxon>Gunneridae</taxon>
        <taxon>Pentapetalae</taxon>
        <taxon>rosids</taxon>
        <taxon>malvids</taxon>
        <taxon>Sapindales</taxon>
        <taxon>Rutaceae</taxon>
        <taxon>Aurantioideae</taxon>
        <taxon>Citrus</taxon>
    </lineage>
</organism>
<dbReference type="EMBL" id="CM039174">
    <property type="protein sequence ID" value="KAH9752937.1"/>
    <property type="molecule type" value="Genomic_DNA"/>
</dbReference>
<evidence type="ECO:0000313" key="2">
    <source>
        <dbReference type="Proteomes" id="UP000829398"/>
    </source>
</evidence>
<dbReference type="Proteomes" id="UP000829398">
    <property type="component" value="Chromosome 5"/>
</dbReference>
<name>A0ACB8KEW2_CITSI</name>
<reference evidence="2" key="1">
    <citation type="journal article" date="2023" name="Hortic. Res.">
        <title>A chromosome-level phased genome enabling allele-level studies in sweet orange: a case study on citrus Huanglongbing tolerance.</title>
        <authorList>
            <person name="Wu B."/>
            <person name="Yu Q."/>
            <person name="Deng Z."/>
            <person name="Duan Y."/>
            <person name="Luo F."/>
            <person name="Gmitter F. Jr."/>
        </authorList>
    </citation>
    <scope>NUCLEOTIDE SEQUENCE [LARGE SCALE GENOMIC DNA]</scope>
    <source>
        <strain evidence="2">cv. Valencia</strain>
    </source>
</reference>